<dbReference type="PANTHER" id="PTHR43744:SF12">
    <property type="entry name" value="ABC TRANSPORTER PERMEASE PROTEIN MG189-RELATED"/>
    <property type="match status" value="1"/>
</dbReference>
<feature type="domain" description="ABC transmembrane type-1" evidence="8">
    <location>
        <begin position="74"/>
        <end position="263"/>
    </location>
</feature>
<evidence type="ECO:0000256" key="1">
    <source>
        <dbReference type="ARBA" id="ARBA00004651"/>
    </source>
</evidence>
<dbReference type="Proteomes" id="UP001245683">
    <property type="component" value="Unassembled WGS sequence"/>
</dbReference>
<evidence type="ECO:0000256" key="6">
    <source>
        <dbReference type="ARBA" id="ARBA00023136"/>
    </source>
</evidence>
<dbReference type="PANTHER" id="PTHR43744">
    <property type="entry name" value="ABC TRANSPORTER PERMEASE PROTEIN MG189-RELATED-RELATED"/>
    <property type="match status" value="1"/>
</dbReference>
<comment type="subcellular location">
    <subcellularLocation>
        <location evidence="1 7">Cell membrane</location>
        <topology evidence="1 7">Multi-pass membrane protein</topology>
    </subcellularLocation>
</comment>
<evidence type="ECO:0000256" key="2">
    <source>
        <dbReference type="ARBA" id="ARBA00022448"/>
    </source>
</evidence>
<keyword evidence="3" id="KW-1003">Cell membrane</keyword>
<evidence type="ECO:0000256" key="3">
    <source>
        <dbReference type="ARBA" id="ARBA00022475"/>
    </source>
</evidence>
<evidence type="ECO:0000256" key="4">
    <source>
        <dbReference type="ARBA" id="ARBA00022692"/>
    </source>
</evidence>
<keyword evidence="5 7" id="KW-1133">Transmembrane helix</keyword>
<feature type="transmembrane region" description="Helical" evidence="7">
    <location>
        <begin position="239"/>
        <end position="262"/>
    </location>
</feature>
<dbReference type="PROSITE" id="PS50928">
    <property type="entry name" value="ABC_TM1"/>
    <property type="match status" value="1"/>
</dbReference>
<keyword evidence="10" id="KW-1185">Reference proteome</keyword>
<dbReference type="AlphaFoldDB" id="A0AAE4T498"/>
<dbReference type="Gene3D" id="1.10.3720.10">
    <property type="entry name" value="MetI-like"/>
    <property type="match status" value="1"/>
</dbReference>
<dbReference type="Pfam" id="PF00528">
    <property type="entry name" value="BPD_transp_1"/>
    <property type="match status" value="1"/>
</dbReference>
<comment type="caution">
    <text evidence="9">The sequence shown here is derived from an EMBL/GenBank/DDBJ whole genome shotgun (WGS) entry which is preliminary data.</text>
</comment>
<feature type="transmembrane region" description="Helical" evidence="7">
    <location>
        <begin position="145"/>
        <end position="163"/>
    </location>
</feature>
<name>A0AAE4T498_9EURY</name>
<feature type="transmembrane region" description="Helical" evidence="7">
    <location>
        <begin position="184"/>
        <end position="206"/>
    </location>
</feature>
<dbReference type="SUPFAM" id="SSF161098">
    <property type="entry name" value="MetI-like"/>
    <property type="match status" value="1"/>
</dbReference>
<gene>
    <name evidence="9" type="ORF">RBI02_08420</name>
</gene>
<dbReference type="InterPro" id="IPR000515">
    <property type="entry name" value="MetI-like"/>
</dbReference>
<dbReference type="GO" id="GO:0005886">
    <property type="term" value="C:plasma membrane"/>
    <property type="evidence" value="ECO:0007669"/>
    <property type="project" value="UniProtKB-SubCell"/>
</dbReference>
<proteinExistence type="inferred from homology"/>
<sequence length="278" mass="31763">MYGVRTRIKISIKSLLTHAVLWIFVGIILVPILWTFFTSLKTPVEIAHGTILPEAWRWENYRIAWEQADFPRKFLNSFIVAITVTLGQIVTSAMAGYALARMEFRGRDLIFNGAITSMLISEQIIIVPLYVMLAKFGWIDSYKGLAIPWFFNGFGVFLFRQFFLTIPKDIEEAAIVDGASRFRILWQIMLPLATPAVLTLFMFTFIAEWNSLFKWLIIVKSPEMRNVQLGLTIFQEQFIAQYNLLTAATILVSLPSVILFLIGQRYYIKGIATTGVKG</sequence>
<organism evidence="9 10">
    <name type="scientific">Thermococcus waiotapuensis</name>
    <dbReference type="NCBI Taxonomy" id="90909"/>
    <lineage>
        <taxon>Archaea</taxon>
        <taxon>Methanobacteriati</taxon>
        <taxon>Methanobacteriota</taxon>
        <taxon>Thermococci</taxon>
        <taxon>Thermococcales</taxon>
        <taxon>Thermococcaceae</taxon>
        <taxon>Thermococcus</taxon>
    </lineage>
</organism>
<evidence type="ECO:0000259" key="8">
    <source>
        <dbReference type="PROSITE" id="PS50928"/>
    </source>
</evidence>
<protein>
    <submittedName>
        <fullName evidence="9">Carbohydrate ABC transporter permease</fullName>
    </submittedName>
</protein>
<feature type="transmembrane region" description="Helical" evidence="7">
    <location>
        <begin position="74"/>
        <end position="97"/>
    </location>
</feature>
<reference evidence="9 10" key="1">
    <citation type="submission" date="2023-08" db="EMBL/GenBank/DDBJ databases">
        <title>Draft genome sequence of Thermococcus waiotapuensis WT1T, a thermophilic sulphur-dependent archaeon from order Thermococcales.</title>
        <authorList>
            <person name="Manners S.H."/>
            <person name="Carere C.R."/>
            <person name="Dhami M.K."/>
            <person name="Dobson R.C.J."/>
            <person name="Stott M.B."/>
        </authorList>
    </citation>
    <scope>NUCLEOTIDE SEQUENCE [LARGE SCALE GENOMIC DNA]</scope>
    <source>
        <strain evidence="9 10">WT1</strain>
    </source>
</reference>
<evidence type="ECO:0000256" key="5">
    <source>
        <dbReference type="ARBA" id="ARBA00022989"/>
    </source>
</evidence>
<dbReference type="EMBL" id="JAVDZE010000005">
    <property type="protein sequence ID" value="MDV3104556.1"/>
    <property type="molecule type" value="Genomic_DNA"/>
</dbReference>
<evidence type="ECO:0000256" key="7">
    <source>
        <dbReference type="RuleBase" id="RU363032"/>
    </source>
</evidence>
<feature type="transmembrane region" description="Helical" evidence="7">
    <location>
        <begin position="15"/>
        <end position="37"/>
    </location>
</feature>
<accession>A0AAE4T498</accession>
<evidence type="ECO:0000313" key="10">
    <source>
        <dbReference type="Proteomes" id="UP001245683"/>
    </source>
</evidence>
<dbReference type="CDD" id="cd06261">
    <property type="entry name" value="TM_PBP2"/>
    <property type="match status" value="1"/>
</dbReference>
<feature type="transmembrane region" description="Helical" evidence="7">
    <location>
        <begin position="109"/>
        <end position="133"/>
    </location>
</feature>
<keyword evidence="2 7" id="KW-0813">Transport</keyword>
<keyword evidence="4 7" id="KW-0812">Transmembrane</keyword>
<keyword evidence="6 7" id="KW-0472">Membrane</keyword>
<evidence type="ECO:0000313" key="9">
    <source>
        <dbReference type="EMBL" id="MDV3104556.1"/>
    </source>
</evidence>
<comment type="similarity">
    <text evidence="7">Belongs to the binding-protein-dependent transport system permease family.</text>
</comment>
<dbReference type="RefSeq" id="WP_315342941.1">
    <property type="nucleotide sequence ID" value="NZ_JAVDZE010000005.1"/>
</dbReference>
<dbReference type="InterPro" id="IPR035906">
    <property type="entry name" value="MetI-like_sf"/>
</dbReference>
<dbReference type="GO" id="GO:0055085">
    <property type="term" value="P:transmembrane transport"/>
    <property type="evidence" value="ECO:0007669"/>
    <property type="project" value="InterPro"/>
</dbReference>